<keyword evidence="4 13" id="KW-1134">Transmembrane beta strand</keyword>
<dbReference type="PROSITE" id="PS52016">
    <property type="entry name" value="TONB_DEPENDENT_REC_3"/>
    <property type="match status" value="1"/>
</dbReference>
<dbReference type="InterPro" id="IPR036942">
    <property type="entry name" value="Beta-barrel_TonB_sf"/>
</dbReference>
<feature type="compositionally biased region" description="Low complexity" evidence="15">
    <location>
        <begin position="314"/>
        <end position="331"/>
    </location>
</feature>
<evidence type="ECO:0000256" key="12">
    <source>
        <dbReference type="ARBA" id="ARBA00023237"/>
    </source>
</evidence>
<dbReference type="InterPro" id="IPR021731">
    <property type="entry name" value="AMIN_dom"/>
</dbReference>
<dbReference type="InterPro" id="IPR037066">
    <property type="entry name" value="Plug_dom_sf"/>
</dbReference>
<gene>
    <name evidence="19" type="ORF">H6G68_01675</name>
</gene>
<dbReference type="RefSeq" id="WP_190905037.1">
    <property type="nucleotide sequence ID" value="NZ_JACJTQ010000001.1"/>
</dbReference>
<accession>A0ABR8IYU5</accession>
<dbReference type="Pfam" id="PF11741">
    <property type="entry name" value="AMIN"/>
    <property type="match status" value="2"/>
</dbReference>
<dbReference type="PANTHER" id="PTHR32552">
    <property type="entry name" value="FERRICHROME IRON RECEPTOR-RELATED"/>
    <property type="match status" value="1"/>
</dbReference>
<evidence type="ECO:0000259" key="16">
    <source>
        <dbReference type="Pfam" id="PF00593"/>
    </source>
</evidence>
<dbReference type="PANTHER" id="PTHR32552:SF68">
    <property type="entry name" value="FERRICHROME OUTER MEMBRANE TRANSPORTER_PHAGE RECEPTOR"/>
    <property type="match status" value="1"/>
</dbReference>
<dbReference type="CDD" id="cd01347">
    <property type="entry name" value="ligand_gated_channel"/>
    <property type="match status" value="1"/>
</dbReference>
<evidence type="ECO:0000256" key="15">
    <source>
        <dbReference type="SAM" id="MobiDB-lite"/>
    </source>
</evidence>
<evidence type="ECO:0000256" key="1">
    <source>
        <dbReference type="ARBA" id="ARBA00004571"/>
    </source>
</evidence>
<evidence type="ECO:0000256" key="9">
    <source>
        <dbReference type="ARBA" id="ARBA00023065"/>
    </source>
</evidence>
<proteinExistence type="inferred from homology"/>
<name>A0ABR8IYU5_9NOST</name>
<comment type="subcellular location">
    <subcellularLocation>
        <location evidence="1 13">Cell outer membrane</location>
        <topology evidence="1 13">Multi-pass membrane protein</topology>
    </subcellularLocation>
</comment>
<dbReference type="InterPro" id="IPR010105">
    <property type="entry name" value="TonB_sidphr_rcpt"/>
</dbReference>
<comment type="similarity">
    <text evidence="2 13 14">Belongs to the TonB-dependent receptor family.</text>
</comment>
<evidence type="ECO:0000256" key="11">
    <source>
        <dbReference type="ARBA" id="ARBA00023136"/>
    </source>
</evidence>
<evidence type="ECO:0000259" key="18">
    <source>
        <dbReference type="Pfam" id="PF11741"/>
    </source>
</evidence>
<keyword evidence="6 13" id="KW-0812">Transmembrane</keyword>
<dbReference type="InterPro" id="IPR039426">
    <property type="entry name" value="TonB-dep_rcpt-like"/>
</dbReference>
<evidence type="ECO:0000259" key="17">
    <source>
        <dbReference type="Pfam" id="PF07715"/>
    </source>
</evidence>
<keyword evidence="12 13" id="KW-0998">Cell outer membrane</keyword>
<dbReference type="Gene3D" id="2.170.130.10">
    <property type="entry name" value="TonB-dependent receptor, plug domain"/>
    <property type="match status" value="1"/>
</dbReference>
<protein>
    <submittedName>
        <fullName evidence="19">TonB-dependent siderophore receptor</fullName>
    </submittedName>
</protein>
<evidence type="ECO:0000256" key="14">
    <source>
        <dbReference type="RuleBase" id="RU003357"/>
    </source>
</evidence>
<keyword evidence="7" id="KW-0732">Signal</keyword>
<comment type="caution">
    <text evidence="19">The sequence shown here is derived from an EMBL/GenBank/DDBJ whole genome shotgun (WGS) entry which is preliminary data.</text>
</comment>
<keyword evidence="3 13" id="KW-0813">Transport</keyword>
<keyword evidence="9" id="KW-0406">Ion transport</keyword>
<dbReference type="NCBIfam" id="TIGR01783">
    <property type="entry name" value="TonB-siderophor"/>
    <property type="match status" value="1"/>
</dbReference>
<evidence type="ECO:0000256" key="7">
    <source>
        <dbReference type="ARBA" id="ARBA00022729"/>
    </source>
</evidence>
<reference evidence="19 20" key="1">
    <citation type="journal article" date="2020" name="ISME J.">
        <title>Comparative genomics reveals insights into cyanobacterial evolution and habitat adaptation.</title>
        <authorList>
            <person name="Chen M.Y."/>
            <person name="Teng W.K."/>
            <person name="Zhao L."/>
            <person name="Hu C.X."/>
            <person name="Zhou Y.K."/>
            <person name="Han B.P."/>
            <person name="Song L.R."/>
            <person name="Shu W.S."/>
        </authorList>
    </citation>
    <scope>NUCLEOTIDE SEQUENCE [LARGE SCALE GENOMIC DNA]</scope>
    <source>
        <strain evidence="19 20">FACHB-362</strain>
    </source>
</reference>
<evidence type="ECO:0000256" key="5">
    <source>
        <dbReference type="ARBA" id="ARBA00022496"/>
    </source>
</evidence>
<dbReference type="Pfam" id="PF00593">
    <property type="entry name" value="TonB_dep_Rec_b-barrel"/>
    <property type="match status" value="1"/>
</dbReference>
<feature type="domain" description="AMIN" evidence="18">
    <location>
        <begin position="95"/>
        <end position="191"/>
    </location>
</feature>
<keyword evidence="8" id="KW-0408">Iron</keyword>
<keyword evidence="19" id="KW-0675">Receptor</keyword>
<evidence type="ECO:0000256" key="10">
    <source>
        <dbReference type="ARBA" id="ARBA00023077"/>
    </source>
</evidence>
<evidence type="ECO:0000256" key="3">
    <source>
        <dbReference type="ARBA" id="ARBA00022448"/>
    </source>
</evidence>
<evidence type="ECO:0000313" key="19">
    <source>
        <dbReference type="EMBL" id="MBD2690470.1"/>
    </source>
</evidence>
<evidence type="ECO:0000256" key="6">
    <source>
        <dbReference type="ARBA" id="ARBA00022692"/>
    </source>
</evidence>
<feature type="compositionally biased region" description="Polar residues" evidence="15">
    <location>
        <begin position="332"/>
        <end position="343"/>
    </location>
</feature>
<evidence type="ECO:0000256" key="2">
    <source>
        <dbReference type="ARBA" id="ARBA00009810"/>
    </source>
</evidence>
<dbReference type="Proteomes" id="UP000660381">
    <property type="component" value="Unassembled WGS sequence"/>
</dbReference>
<sequence>MKVSAGCGSAQRQNLGKTLFTGVREGATVMKFELMNEIRSAGLALAFIGSLVQPAYAEKQTKEISSVEDKEHYSTSAAQLLAQTRNTLITKITGIKVNTTDKGIEVILESPNIEALKPVNKSQGNNFIVEIPNTVLSLGKQNSFNQKNPVAGISNISVTQTNANTVQLTVTGEKGLPTAELFDGDKGLIFELAPVASATNPPQQSQTLVKISEVKFNTTTNGLEIILATPEGDKLQVSSKKDGNTFIIDIPSAQLNLPNGDTVSQKQPTAGISDITVSNFNTNTIRVTVTGTDSTPTVELFDSEDGLIFGVTSTASTSQPETQPTPTPQSENLTQPEQPTAQSDEPIELVVTGEQDSYRIPNASAGTRTDTAIRDIPQAIQVIPKQVLQEQQVQRLSEALKNTAGVITTSSERNVFDLFNIRGFSNRNIIRNGLRDDTNATAGSGIANIEQIEVLRGPASVLFGQGGAGGTVNIVTKKPLQIPFYRIEGTIGSYDLFGGSVDFTGPLNDSKTLLYRLNASALSSDTFVDFVDIERYFIAPVLTWQIGQNTQLTLEADYFDTQQRNDRGLPAVGTVLPNPNGKIPRNRFVNEPSVDKNNRQVLRVGYNLEHRFSPDWRIQNSFRSSFQRSQQNSGFLTSLSADGRTVQRSTINTDDSIREIFLLDTNVVGNVKTGNIEHKLLLGFDLSRDVSQGTSRQFQLTPLDLFNPEYGSQSITNLIATSPNEPSTSEALGFYLQDQIALSDNLKIILGGRFDIVNQKLENSEGTVTSFQEDTAFSPRIGIVYQPTQLVSLYANYSRSFQQVTGTTFDSGLFKPERGTQYEIGAKFDWTNKLSSTVSLYQITRSNVLTPDPINPNFSIQTGEQRSRGFELDIVGEILPGWKIIGGYAYTDAQVTQANNITEGNRINNVPEHAFSLWNTYEIQQGNLQGLGLGLGLFYVGEREGDLNNTFSLPGYLRTDAALFYRRNNFRAAINLQNLFDTEYFELAENRLRVFYGAPRTVKLTLGWEF</sequence>
<feature type="domain" description="AMIN" evidence="18">
    <location>
        <begin position="214"/>
        <end position="309"/>
    </location>
</feature>
<keyword evidence="5" id="KW-0410">Iron transport</keyword>
<dbReference type="EMBL" id="JACJTQ010000001">
    <property type="protein sequence ID" value="MBD2690470.1"/>
    <property type="molecule type" value="Genomic_DNA"/>
</dbReference>
<feature type="region of interest" description="Disordered" evidence="15">
    <location>
        <begin position="314"/>
        <end position="344"/>
    </location>
</feature>
<organism evidence="19 20">
    <name type="scientific">Anabaena catenula FACHB-362</name>
    <dbReference type="NCBI Taxonomy" id="2692877"/>
    <lineage>
        <taxon>Bacteria</taxon>
        <taxon>Bacillati</taxon>
        <taxon>Cyanobacteriota</taxon>
        <taxon>Cyanophyceae</taxon>
        <taxon>Nostocales</taxon>
        <taxon>Nostocaceae</taxon>
        <taxon>Anabaena</taxon>
    </lineage>
</organism>
<dbReference type="InterPro" id="IPR000531">
    <property type="entry name" value="Beta-barrel_TonB"/>
</dbReference>
<feature type="domain" description="TonB-dependent receptor-like beta-barrel" evidence="16">
    <location>
        <begin position="543"/>
        <end position="979"/>
    </location>
</feature>
<dbReference type="Pfam" id="PF07715">
    <property type="entry name" value="Plug"/>
    <property type="match status" value="1"/>
</dbReference>
<dbReference type="SUPFAM" id="SSF56935">
    <property type="entry name" value="Porins"/>
    <property type="match status" value="1"/>
</dbReference>
<evidence type="ECO:0000256" key="8">
    <source>
        <dbReference type="ARBA" id="ARBA00023004"/>
    </source>
</evidence>
<keyword evidence="10 14" id="KW-0798">TonB box</keyword>
<dbReference type="Gene3D" id="2.40.170.20">
    <property type="entry name" value="TonB-dependent receptor, beta-barrel domain"/>
    <property type="match status" value="1"/>
</dbReference>
<feature type="domain" description="TonB-dependent receptor plug" evidence="17">
    <location>
        <begin position="373"/>
        <end position="471"/>
    </location>
</feature>
<evidence type="ECO:0000313" key="20">
    <source>
        <dbReference type="Proteomes" id="UP000660381"/>
    </source>
</evidence>
<dbReference type="InterPro" id="IPR012910">
    <property type="entry name" value="Plug_dom"/>
</dbReference>
<evidence type="ECO:0000256" key="13">
    <source>
        <dbReference type="PROSITE-ProRule" id="PRU01360"/>
    </source>
</evidence>
<evidence type="ECO:0000256" key="4">
    <source>
        <dbReference type="ARBA" id="ARBA00022452"/>
    </source>
</evidence>
<keyword evidence="11 13" id="KW-0472">Membrane</keyword>
<keyword evidence="20" id="KW-1185">Reference proteome</keyword>